<protein>
    <submittedName>
        <fullName evidence="1">Uncharacterized protein</fullName>
    </submittedName>
</protein>
<proteinExistence type="predicted"/>
<dbReference type="AlphaFoldDB" id="F9WMP9"/>
<dbReference type="VEuPathDB" id="TriTrypDB:TvY486_0015100"/>
<dbReference type="EMBL" id="CAEX01001950">
    <property type="protein sequence ID" value="CCD18809.1"/>
    <property type="molecule type" value="Genomic_DNA"/>
</dbReference>
<dbReference type="Proteomes" id="UP000009027">
    <property type="component" value="Unassembled WGS sequence"/>
</dbReference>
<name>F9WMP9_TRYVY</name>
<keyword evidence="2" id="KW-1185">Reference proteome</keyword>
<evidence type="ECO:0000313" key="2">
    <source>
        <dbReference type="Proteomes" id="UP000009027"/>
    </source>
</evidence>
<evidence type="ECO:0000313" key="1">
    <source>
        <dbReference type="EMBL" id="CCD18809.1"/>
    </source>
</evidence>
<organism evidence="1 2">
    <name type="scientific">Trypanosoma vivax (strain Y486)</name>
    <dbReference type="NCBI Taxonomy" id="1055687"/>
    <lineage>
        <taxon>Eukaryota</taxon>
        <taxon>Discoba</taxon>
        <taxon>Euglenozoa</taxon>
        <taxon>Kinetoplastea</taxon>
        <taxon>Metakinetoplastina</taxon>
        <taxon>Trypanosomatida</taxon>
        <taxon>Trypanosomatidae</taxon>
        <taxon>Trypanosoma</taxon>
        <taxon>Duttonella</taxon>
    </lineage>
</organism>
<sequence>MLNEVSANSTDLDVVNCDKSLDDMFLLPWKHALKQLVILSAETLLEVSDTLHNVEEQIVAINKNITNIVTNVQKAGESTKSAAKLENFAATGAEDVVAEALQRMVVELCNAATELLFLRSNVTALSDREADVRRKRSIEAVRVMTMLDNVTGKSEMPHNIEESFTSADRKIVVLTKLLRLAVTHDDKVVGAFCASKLSKGEEESLTFCSAIKAVVDKISSSLLNRLHPEVCTRNDISKFLASLKSENSSLALLKNAGVLSQLVDVVKKALDGVGSVRKPHWKATQTRQWRRRPELRTRSLQDGSVYLYTSSC</sequence>
<gene>
    <name evidence="1" type="ORF">TvY486_0015100</name>
</gene>
<accession>F9WMP9</accession>
<reference evidence="1 2" key="1">
    <citation type="journal article" date="2012" name="Proc. Natl. Acad. Sci. U.S.A.">
        <title>Antigenic diversity is generated by distinct evolutionary mechanisms in African trypanosome species.</title>
        <authorList>
            <person name="Jackson A.P."/>
            <person name="Berry A."/>
            <person name="Aslett M."/>
            <person name="Allison H.C."/>
            <person name="Burton P."/>
            <person name="Vavrova-Anderson J."/>
            <person name="Brown R."/>
            <person name="Browne H."/>
            <person name="Corton N."/>
            <person name="Hauser H."/>
            <person name="Gamble J."/>
            <person name="Gilderthorp R."/>
            <person name="Marcello L."/>
            <person name="McQuillan J."/>
            <person name="Otto T.D."/>
            <person name="Quail M.A."/>
            <person name="Sanders M.J."/>
            <person name="van Tonder A."/>
            <person name="Ginger M.L."/>
            <person name="Field M.C."/>
            <person name="Barry J.D."/>
            <person name="Hertz-Fowler C."/>
            <person name="Berriman M."/>
        </authorList>
    </citation>
    <scope>NUCLEOTIDE SEQUENCE</scope>
    <source>
        <strain evidence="1 2">Y486</strain>
    </source>
</reference>